<dbReference type="SUPFAM" id="SSF51206">
    <property type="entry name" value="cAMP-binding domain-like"/>
    <property type="match status" value="1"/>
</dbReference>
<evidence type="ECO:0000256" key="4">
    <source>
        <dbReference type="ARBA" id="ARBA00022989"/>
    </source>
</evidence>
<dbReference type="InterPro" id="IPR014710">
    <property type="entry name" value="RmlC-like_jellyroll"/>
</dbReference>
<evidence type="ECO:0000313" key="11">
    <source>
        <dbReference type="Proteomes" id="UP000187209"/>
    </source>
</evidence>
<dbReference type="AlphaFoldDB" id="A0A1R2CY30"/>
<feature type="transmembrane region" description="Helical" evidence="8">
    <location>
        <begin position="291"/>
        <end position="317"/>
    </location>
</feature>
<keyword evidence="3 8" id="KW-0812">Transmembrane</keyword>
<evidence type="ECO:0000259" key="9">
    <source>
        <dbReference type="PROSITE" id="PS50042"/>
    </source>
</evidence>
<reference evidence="10 11" key="1">
    <citation type="submission" date="2016-11" db="EMBL/GenBank/DDBJ databases">
        <title>The macronuclear genome of Stentor coeruleus: a giant cell with tiny introns.</title>
        <authorList>
            <person name="Slabodnick M."/>
            <person name="Ruby J.G."/>
            <person name="Reiff S.B."/>
            <person name="Swart E.C."/>
            <person name="Gosai S."/>
            <person name="Prabakaran S."/>
            <person name="Witkowska E."/>
            <person name="Larue G.E."/>
            <person name="Fisher S."/>
            <person name="Freeman R.M."/>
            <person name="Gunawardena J."/>
            <person name="Chu W."/>
            <person name="Stover N.A."/>
            <person name="Gregory B.D."/>
            <person name="Nowacki M."/>
            <person name="Derisi J."/>
            <person name="Roy S.W."/>
            <person name="Marshall W.F."/>
            <person name="Sood P."/>
        </authorList>
    </citation>
    <scope>NUCLEOTIDE SEQUENCE [LARGE SCALE GENOMIC DNA]</scope>
    <source>
        <strain evidence="10">WM001</strain>
    </source>
</reference>
<evidence type="ECO:0000256" key="7">
    <source>
        <dbReference type="SAM" id="MobiDB-lite"/>
    </source>
</evidence>
<evidence type="ECO:0000256" key="3">
    <source>
        <dbReference type="ARBA" id="ARBA00022692"/>
    </source>
</evidence>
<feature type="transmembrane region" description="Helical" evidence="8">
    <location>
        <begin position="264"/>
        <end position="284"/>
    </location>
</feature>
<keyword evidence="6 8" id="KW-0472">Membrane</keyword>
<dbReference type="Proteomes" id="UP000187209">
    <property type="component" value="Unassembled WGS sequence"/>
</dbReference>
<proteinExistence type="predicted"/>
<keyword evidence="4 8" id="KW-1133">Transmembrane helix</keyword>
<evidence type="ECO:0000256" key="5">
    <source>
        <dbReference type="ARBA" id="ARBA00023065"/>
    </source>
</evidence>
<dbReference type="SMART" id="SM00100">
    <property type="entry name" value="cNMP"/>
    <property type="match status" value="1"/>
</dbReference>
<accession>A0A1R2CY30</accession>
<dbReference type="PANTHER" id="PTHR47823:SF9">
    <property type="entry name" value="CHROMOSOME UNDETERMINED SCAFFOLD_10, WHOLE GENOME SHOTGUN SEQUENCE"/>
    <property type="match status" value="1"/>
</dbReference>
<protein>
    <recommendedName>
        <fullName evidence="9">Cyclic nucleotide-binding domain-containing protein</fullName>
    </recommendedName>
</protein>
<dbReference type="EMBL" id="MPUH01000035">
    <property type="protein sequence ID" value="OMJ93861.1"/>
    <property type="molecule type" value="Genomic_DNA"/>
</dbReference>
<feature type="region of interest" description="Disordered" evidence="7">
    <location>
        <begin position="1"/>
        <end position="24"/>
    </location>
</feature>
<dbReference type="Gene3D" id="1.10.287.70">
    <property type="match status" value="1"/>
</dbReference>
<sequence>MSDHNIQTNEDEDKDLYQPDTRSNANSNQLVRKNLITEFDIDIDSEITKFRRSPEYINHQCLIYPDDKLKTTWDLFIVLLIFYTITHYMFRVAFNDFDEDHWVILDYSIDFCFFIDCVFTFFTCYYSNSTNLVINHKAIAKNYLKTWFFVDFLGFFPFEVFANNRVGNNNLFFDEIKPLYRILRMIKLVRIFKLWNNPIKIQEMIDFLHGCNISLSRMRILLLSFILFCHLMTCFWCMLPRSYYARNNWETVYNIQDAGIFQKYLAGFYWLITTVCTIGYGDIAPRNDLEIAVAIVVMSGGVFFYSYTISSITSIIASANMQNSMIENNTGILSGIASEYKLTRQFHKRLNDALIYNLKEKRADFVTVLASLPPKVASRLKYKMNHKLIENNKFFIDKPYNFVQRILEFLSPYKAETGEYIYKEGDPVDEIYFVLSGNVAFVYEHDVIYESVKAGGYFGDAEIFLCEERETCVKCNERTKMLTLDRERLLNVLKDYEKLKVEMIIVSMIKRKQLKKNSIMSQSETPSEDVNISLEEHSFPDDQNSLGGSANFIIDCSSTLEPRVAWD</sequence>
<evidence type="ECO:0000256" key="2">
    <source>
        <dbReference type="ARBA" id="ARBA00022448"/>
    </source>
</evidence>
<dbReference type="OrthoDB" id="298434at2759"/>
<evidence type="ECO:0000256" key="1">
    <source>
        <dbReference type="ARBA" id="ARBA00004141"/>
    </source>
</evidence>
<dbReference type="Pfam" id="PF00027">
    <property type="entry name" value="cNMP_binding"/>
    <property type="match status" value="1"/>
</dbReference>
<keyword evidence="11" id="KW-1185">Reference proteome</keyword>
<dbReference type="InterPro" id="IPR018490">
    <property type="entry name" value="cNMP-bd_dom_sf"/>
</dbReference>
<keyword evidence="2" id="KW-0813">Transport</keyword>
<dbReference type="PROSITE" id="PS50042">
    <property type="entry name" value="CNMP_BINDING_3"/>
    <property type="match status" value="1"/>
</dbReference>
<evidence type="ECO:0000256" key="8">
    <source>
        <dbReference type="SAM" id="Phobius"/>
    </source>
</evidence>
<comment type="caution">
    <text evidence="10">The sequence shown here is derived from an EMBL/GenBank/DDBJ whole genome shotgun (WGS) entry which is preliminary data.</text>
</comment>
<dbReference type="Gene3D" id="2.60.120.10">
    <property type="entry name" value="Jelly Rolls"/>
    <property type="match status" value="1"/>
</dbReference>
<dbReference type="GO" id="GO:0016020">
    <property type="term" value="C:membrane"/>
    <property type="evidence" value="ECO:0007669"/>
    <property type="project" value="UniProtKB-SubCell"/>
</dbReference>
<dbReference type="GO" id="GO:0005216">
    <property type="term" value="F:monoatomic ion channel activity"/>
    <property type="evidence" value="ECO:0007669"/>
    <property type="project" value="InterPro"/>
</dbReference>
<feature type="transmembrane region" description="Helical" evidence="8">
    <location>
        <begin position="220"/>
        <end position="244"/>
    </location>
</feature>
<feature type="domain" description="Cyclic nucleotide-binding" evidence="9">
    <location>
        <begin position="394"/>
        <end position="493"/>
    </location>
</feature>
<name>A0A1R2CY30_9CILI</name>
<dbReference type="Pfam" id="PF00520">
    <property type="entry name" value="Ion_trans"/>
    <property type="match status" value="1"/>
</dbReference>
<feature type="transmembrane region" description="Helical" evidence="8">
    <location>
        <begin position="102"/>
        <end position="126"/>
    </location>
</feature>
<dbReference type="InterPro" id="IPR000595">
    <property type="entry name" value="cNMP-bd_dom"/>
</dbReference>
<keyword evidence="5" id="KW-0406">Ion transport</keyword>
<gene>
    <name evidence="10" type="ORF">SteCoe_3050</name>
</gene>
<dbReference type="SUPFAM" id="SSF81324">
    <property type="entry name" value="Voltage-gated potassium channels"/>
    <property type="match status" value="1"/>
</dbReference>
<dbReference type="PANTHER" id="PTHR47823">
    <property type="entry name" value="ION_TRANS DOMAIN-CONTAINING PROTEIN"/>
    <property type="match status" value="1"/>
</dbReference>
<dbReference type="InterPro" id="IPR005821">
    <property type="entry name" value="Ion_trans_dom"/>
</dbReference>
<dbReference type="CDD" id="cd00038">
    <property type="entry name" value="CAP_ED"/>
    <property type="match status" value="1"/>
</dbReference>
<organism evidence="10 11">
    <name type="scientific">Stentor coeruleus</name>
    <dbReference type="NCBI Taxonomy" id="5963"/>
    <lineage>
        <taxon>Eukaryota</taxon>
        <taxon>Sar</taxon>
        <taxon>Alveolata</taxon>
        <taxon>Ciliophora</taxon>
        <taxon>Postciliodesmatophora</taxon>
        <taxon>Heterotrichea</taxon>
        <taxon>Heterotrichida</taxon>
        <taxon>Stentoridae</taxon>
        <taxon>Stentor</taxon>
    </lineage>
</organism>
<comment type="subcellular location">
    <subcellularLocation>
        <location evidence="1">Membrane</location>
        <topology evidence="1">Multi-pass membrane protein</topology>
    </subcellularLocation>
</comment>
<dbReference type="FunFam" id="1.10.287.70:FF:000123">
    <property type="entry name" value="Potassium channel KAT3"/>
    <property type="match status" value="1"/>
</dbReference>
<evidence type="ECO:0000256" key="6">
    <source>
        <dbReference type="ARBA" id="ARBA00023136"/>
    </source>
</evidence>
<feature type="transmembrane region" description="Helical" evidence="8">
    <location>
        <begin position="72"/>
        <end position="90"/>
    </location>
</feature>
<evidence type="ECO:0000313" key="10">
    <source>
        <dbReference type="EMBL" id="OMJ93861.1"/>
    </source>
</evidence>